<accession>A0A1M4XLZ6</accession>
<proteinExistence type="predicted"/>
<dbReference type="AlphaFoldDB" id="A0A1M4XLZ6"/>
<dbReference type="RefSeq" id="WP_073154698.1">
    <property type="nucleotide sequence ID" value="NZ_FQVL01000005.1"/>
</dbReference>
<sequence>MAKKFFASVFGTFSLFLVVLQLSVYAFFLLSTSFSIDVEMSLLIAGFIFYSIVLGIPLAFIGFLLDYPHYPSYLALKIHLIIVAASPIFAVGYLLLN</sequence>
<protein>
    <submittedName>
        <fullName evidence="2">Uncharacterized protein</fullName>
    </submittedName>
</protein>
<evidence type="ECO:0000256" key="1">
    <source>
        <dbReference type="SAM" id="Phobius"/>
    </source>
</evidence>
<dbReference type="STRING" id="112248.SAMN05444392_10576"/>
<keyword evidence="3" id="KW-1185">Reference proteome</keyword>
<organism evidence="2 3">
    <name type="scientific">Seinonella peptonophila</name>
    <dbReference type="NCBI Taxonomy" id="112248"/>
    <lineage>
        <taxon>Bacteria</taxon>
        <taxon>Bacillati</taxon>
        <taxon>Bacillota</taxon>
        <taxon>Bacilli</taxon>
        <taxon>Bacillales</taxon>
        <taxon>Thermoactinomycetaceae</taxon>
        <taxon>Seinonella</taxon>
    </lineage>
</organism>
<keyword evidence="1" id="KW-0812">Transmembrane</keyword>
<evidence type="ECO:0000313" key="3">
    <source>
        <dbReference type="Proteomes" id="UP000184476"/>
    </source>
</evidence>
<evidence type="ECO:0000313" key="2">
    <source>
        <dbReference type="EMBL" id="SHE94627.1"/>
    </source>
</evidence>
<feature type="transmembrane region" description="Helical" evidence="1">
    <location>
        <begin position="6"/>
        <end position="30"/>
    </location>
</feature>
<name>A0A1M4XLZ6_9BACL</name>
<reference evidence="2 3" key="1">
    <citation type="submission" date="2016-11" db="EMBL/GenBank/DDBJ databases">
        <authorList>
            <person name="Jaros S."/>
            <person name="Januszkiewicz K."/>
            <person name="Wedrychowicz H."/>
        </authorList>
    </citation>
    <scope>NUCLEOTIDE SEQUENCE [LARGE SCALE GENOMIC DNA]</scope>
    <source>
        <strain evidence="2 3">DSM 44666</strain>
    </source>
</reference>
<keyword evidence="1" id="KW-0472">Membrane</keyword>
<feature type="transmembrane region" description="Helical" evidence="1">
    <location>
        <begin position="76"/>
        <end position="96"/>
    </location>
</feature>
<dbReference type="Proteomes" id="UP000184476">
    <property type="component" value="Unassembled WGS sequence"/>
</dbReference>
<feature type="transmembrane region" description="Helical" evidence="1">
    <location>
        <begin position="42"/>
        <end position="64"/>
    </location>
</feature>
<keyword evidence="1" id="KW-1133">Transmembrane helix</keyword>
<gene>
    <name evidence="2" type="ORF">SAMN05444392_10576</name>
</gene>
<dbReference type="EMBL" id="FQVL01000005">
    <property type="protein sequence ID" value="SHE94627.1"/>
    <property type="molecule type" value="Genomic_DNA"/>
</dbReference>